<keyword evidence="3" id="KW-1185">Reference proteome</keyword>
<protein>
    <submittedName>
        <fullName evidence="2">Uncharacterized protein</fullName>
    </submittedName>
</protein>
<dbReference type="OrthoDB" id="53505at2"/>
<keyword evidence="1" id="KW-1133">Transmembrane helix</keyword>
<name>A0A1M5UJI7_9FIRM</name>
<dbReference type="RefSeq" id="WP_073076085.1">
    <property type="nucleotide sequence ID" value="NZ_FQXV01000001.1"/>
</dbReference>
<keyword evidence="1" id="KW-0472">Membrane</keyword>
<feature type="transmembrane region" description="Helical" evidence="1">
    <location>
        <begin position="131"/>
        <end position="155"/>
    </location>
</feature>
<dbReference type="EMBL" id="FQXV01000001">
    <property type="protein sequence ID" value="SHH63204.1"/>
    <property type="molecule type" value="Genomic_DNA"/>
</dbReference>
<feature type="transmembrane region" description="Helical" evidence="1">
    <location>
        <begin position="106"/>
        <end position="125"/>
    </location>
</feature>
<evidence type="ECO:0000313" key="3">
    <source>
        <dbReference type="Proteomes" id="UP000183995"/>
    </source>
</evidence>
<feature type="transmembrane region" description="Helical" evidence="1">
    <location>
        <begin position="6"/>
        <end position="28"/>
    </location>
</feature>
<keyword evidence="1" id="KW-0812">Transmembrane</keyword>
<feature type="transmembrane region" description="Helical" evidence="1">
    <location>
        <begin position="72"/>
        <end position="94"/>
    </location>
</feature>
<organism evidence="2 3">
    <name type="scientific">Sporobacter termitidis DSM 10068</name>
    <dbReference type="NCBI Taxonomy" id="1123282"/>
    <lineage>
        <taxon>Bacteria</taxon>
        <taxon>Bacillati</taxon>
        <taxon>Bacillota</taxon>
        <taxon>Clostridia</taxon>
        <taxon>Eubacteriales</taxon>
        <taxon>Oscillospiraceae</taxon>
        <taxon>Sporobacter</taxon>
    </lineage>
</organism>
<dbReference type="Proteomes" id="UP000183995">
    <property type="component" value="Unassembled WGS sequence"/>
</dbReference>
<gene>
    <name evidence="2" type="ORF">SAMN02745823_00555</name>
</gene>
<sequence length="161" mass="17632">MTGTFGFSYVGLIFLACLFIPNILYARVPPTDAVKFEENKVLLACERAGQALCTVTVLIFSDFNVHSVDPRLLWLGGALVLMLLYLICWGRYFAGKHVTRDFLRPFLGLPLPLAVLPVAAALLLAVYGRVIWLGIAGVILGVGHIGITAQHWAALKKVERP</sequence>
<dbReference type="AlphaFoldDB" id="A0A1M5UJI7"/>
<dbReference type="STRING" id="1123282.SAMN02745823_00555"/>
<proteinExistence type="predicted"/>
<evidence type="ECO:0000256" key="1">
    <source>
        <dbReference type="SAM" id="Phobius"/>
    </source>
</evidence>
<reference evidence="2 3" key="1">
    <citation type="submission" date="2016-11" db="EMBL/GenBank/DDBJ databases">
        <authorList>
            <person name="Jaros S."/>
            <person name="Januszkiewicz K."/>
            <person name="Wedrychowicz H."/>
        </authorList>
    </citation>
    <scope>NUCLEOTIDE SEQUENCE [LARGE SCALE GENOMIC DNA]</scope>
    <source>
        <strain evidence="2 3">DSM 10068</strain>
    </source>
</reference>
<accession>A0A1M5UJI7</accession>
<evidence type="ECO:0000313" key="2">
    <source>
        <dbReference type="EMBL" id="SHH63204.1"/>
    </source>
</evidence>